<comment type="caution">
    <text evidence="1">The sequence shown here is derived from an EMBL/GenBank/DDBJ whole genome shotgun (WGS) entry which is preliminary data.</text>
</comment>
<evidence type="ECO:0000313" key="1">
    <source>
        <dbReference type="EMBL" id="GGO46533.1"/>
    </source>
</evidence>
<accession>A0ABQ2M6M9</accession>
<reference evidence="2" key="1">
    <citation type="journal article" date="2019" name="Int. J. Syst. Evol. Microbiol.">
        <title>The Global Catalogue of Microorganisms (GCM) 10K type strain sequencing project: providing services to taxonomists for standard genome sequencing and annotation.</title>
        <authorList>
            <consortium name="The Broad Institute Genomics Platform"/>
            <consortium name="The Broad Institute Genome Sequencing Center for Infectious Disease"/>
            <person name="Wu L."/>
            <person name="Ma J."/>
        </authorList>
    </citation>
    <scope>NUCLEOTIDE SEQUENCE [LARGE SCALE GENOMIC DNA]</scope>
    <source>
        <strain evidence="2">CGMCC 4.7178</strain>
    </source>
</reference>
<evidence type="ECO:0008006" key="3">
    <source>
        <dbReference type="Google" id="ProtNLM"/>
    </source>
</evidence>
<organism evidence="1 2">
    <name type="scientific">Streptomyces daqingensis</name>
    <dbReference type="NCBI Taxonomy" id="1472640"/>
    <lineage>
        <taxon>Bacteria</taxon>
        <taxon>Bacillati</taxon>
        <taxon>Actinomycetota</taxon>
        <taxon>Actinomycetes</taxon>
        <taxon>Kitasatosporales</taxon>
        <taxon>Streptomycetaceae</taxon>
        <taxon>Streptomyces</taxon>
    </lineage>
</organism>
<dbReference type="Gene3D" id="1.10.490.110">
    <property type="entry name" value="Uncharacterized conserved protein DUF2267"/>
    <property type="match status" value="1"/>
</dbReference>
<gene>
    <name evidence="1" type="ORF">GCM10012287_17120</name>
</gene>
<dbReference type="Pfam" id="PF10025">
    <property type="entry name" value="DUF2267"/>
    <property type="match status" value="1"/>
</dbReference>
<sequence>MRWSELVSRVGEHGRYEDDAEARRKVRIVLSELGGHLAPDVRAELARCLPAPAAEALTYQMPATRKLTGSQFVESVSGRIENSTPATARWDVSSVLCVVAEACGDELTDRILAALPQGYALLFGRGELMTAA</sequence>
<dbReference type="InterPro" id="IPR038282">
    <property type="entry name" value="DUF2267_sf"/>
</dbReference>
<dbReference type="Proteomes" id="UP000631535">
    <property type="component" value="Unassembled WGS sequence"/>
</dbReference>
<name>A0ABQ2M6M9_9ACTN</name>
<protein>
    <recommendedName>
        <fullName evidence="3">DUF2267 domain-containing protein</fullName>
    </recommendedName>
</protein>
<dbReference type="InterPro" id="IPR018727">
    <property type="entry name" value="DUF2267"/>
</dbReference>
<proteinExistence type="predicted"/>
<dbReference type="EMBL" id="BMMP01000004">
    <property type="protein sequence ID" value="GGO46533.1"/>
    <property type="molecule type" value="Genomic_DNA"/>
</dbReference>
<keyword evidence="2" id="KW-1185">Reference proteome</keyword>
<evidence type="ECO:0000313" key="2">
    <source>
        <dbReference type="Proteomes" id="UP000631535"/>
    </source>
</evidence>
<dbReference type="RefSeq" id="WP_229711712.1">
    <property type="nucleotide sequence ID" value="NZ_BMMP01000004.1"/>
</dbReference>